<gene>
    <name evidence="1" type="ORF">SAMN05216553_113232</name>
</gene>
<dbReference type="EMBL" id="FNCC01000013">
    <property type="protein sequence ID" value="SDG94316.1"/>
    <property type="molecule type" value="Genomic_DNA"/>
</dbReference>
<protein>
    <recommendedName>
        <fullName evidence="3">Excreted virulence factor EspC, type VII ESX diderm</fullName>
    </recommendedName>
</protein>
<dbReference type="STRING" id="200378.SAMN05216553_113232"/>
<dbReference type="OrthoDB" id="3697495at2"/>
<accession>A0A1G7YDC4</accession>
<name>A0A1G7YDC4_9PSEU</name>
<proteinExistence type="predicted"/>
<dbReference type="AlphaFoldDB" id="A0A1G7YDC4"/>
<sequence>MVAGGSGLTVNEDNVLAIGAAFHAEAERIDGLVGTFAGQMVTRPALGDPASADYAAALSGLLVHNPDSYLVRAREYVAELRGVAAECEASARAYGFTDEEIRTAFRG</sequence>
<organism evidence="1 2">
    <name type="scientific">Lentzea fradiae</name>
    <dbReference type="NCBI Taxonomy" id="200378"/>
    <lineage>
        <taxon>Bacteria</taxon>
        <taxon>Bacillati</taxon>
        <taxon>Actinomycetota</taxon>
        <taxon>Actinomycetes</taxon>
        <taxon>Pseudonocardiales</taxon>
        <taxon>Pseudonocardiaceae</taxon>
        <taxon>Lentzea</taxon>
    </lineage>
</organism>
<evidence type="ECO:0000313" key="2">
    <source>
        <dbReference type="Proteomes" id="UP000199623"/>
    </source>
</evidence>
<reference evidence="2" key="1">
    <citation type="submission" date="2016-10" db="EMBL/GenBank/DDBJ databases">
        <authorList>
            <person name="Varghese N."/>
            <person name="Submissions S."/>
        </authorList>
    </citation>
    <scope>NUCLEOTIDE SEQUENCE [LARGE SCALE GENOMIC DNA]</scope>
    <source>
        <strain evidence="2">CGMCC 4.3506</strain>
    </source>
</reference>
<dbReference type="RefSeq" id="WP_143036087.1">
    <property type="nucleotide sequence ID" value="NZ_FNCC01000013.1"/>
</dbReference>
<keyword evidence="2" id="KW-1185">Reference proteome</keyword>
<dbReference type="Proteomes" id="UP000199623">
    <property type="component" value="Unassembled WGS sequence"/>
</dbReference>
<evidence type="ECO:0000313" key="1">
    <source>
        <dbReference type="EMBL" id="SDG94316.1"/>
    </source>
</evidence>
<evidence type="ECO:0008006" key="3">
    <source>
        <dbReference type="Google" id="ProtNLM"/>
    </source>
</evidence>